<dbReference type="UniPathway" id="UPA00148"/>
<organism evidence="10 11">
    <name type="scientific">Antrihabitans cavernicola</name>
    <dbReference type="NCBI Taxonomy" id="2495913"/>
    <lineage>
        <taxon>Bacteria</taxon>
        <taxon>Bacillati</taxon>
        <taxon>Actinomycetota</taxon>
        <taxon>Actinomycetes</taxon>
        <taxon>Mycobacteriales</taxon>
        <taxon>Nocardiaceae</taxon>
        <taxon>Antrihabitans</taxon>
    </lineage>
</organism>
<dbReference type="GO" id="GO:0009236">
    <property type="term" value="P:cobalamin biosynthetic process"/>
    <property type="evidence" value="ECO:0007669"/>
    <property type="project" value="UniProtKB-UniRule"/>
</dbReference>
<comment type="function">
    <text evidence="9">Converts cobyric acid to cobinamide by the addition of aminopropanol on the F carboxylic group.</text>
</comment>
<comment type="similarity">
    <text evidence="3 9">Belongs to the CobD/CbiB family.</text>
</comment>
<accession>A0A5A7SEV2</accession>
<keyword evidence="5 9" id="KW-0169">Cobalamin biosynthesis</keyword>
<dbReference type="GO" id="GO:0005886">
    <property type="term" value="C:plasma membrane"/>
    <property type="evidence" value="ECO:0007669"/>
    <property type="project" value="UniProtKB-SubCell"/>
</dbReference>
<dbReference type="AlphaFoldDB" id="A0A5A7SEV2"/>
<dbReference type="PANTHER" id="PTHR34308:SF1">
    <property type="entry name" value="COBALAMIN BIOSYNTHESIS PROTEIN CBIB"/>
    <property type="match status" value="1"/>
</dbReference>
<dbReference type="Pfam" id="PF03186">
    <property type="entry name" value="CobD_Cbib"/>
    <property type="match status" value="1"/>
</dbReference>
<dbReference type="NCBIfam" id="TIGR00380">
    <property type="entry name" value="cobal_cbiB"/>
    <property type="match status" value="1"/>
</dbReference>
<gene>
    <name evidence="9" type="primary">cobD</name>
    <name evidence="10" type="ORF">FOY51_11230</name>
</gene>
<dbReference type="PANTHER" id="PTHR34308">
    <property type="entry name" value="COBALAMIN BIOSYNTHESIS PROTEIN CBIB"/>
    <property type="match status" value="1"/>
</dbReference>
<evidence type="ECO:0000256" key="6">
    <source>
        <dbReference type="ARBA" id="ARBA00022692"/>
    </source>
</evidence>
<dbReference type="EMBL" id="VLNY01000004">
    <property type="protein sequence ID" value="KAA0023055.1"/>
    <property type="molecule type" value="Genomic_DNA"/>
</dbReference>
<comment type="subcellular location">
    <subcellularLocation>
        <location evidence="1 9">Cell membrane</location>
        <topology evidence="1 9">Multi-pass membrane protein</topology>
    </subcellularLocation>
</comment>
<dbReference type="InterPro" id="IPR004485">
    <property type="entry name" value="Cobalamin_biosynth_CobD/CbiB"/>
</dbReference>
<evidence type="ECO:0000256" key="4">
    <source>
        <dbReference type="ARBA" id="ARBA00022475"/>
    </source>
</evidence>
<evidence type="ECO:0000256" key="3">
    <source>
        <dbReference type="ARBA" id="ARBA00006263"/>
    </source>
</evidence>
<dbReference type="GO" id="GO:0015420">
    <property type="term" value="F:ABC-type vitamin B12 transporter activity"/>
    <property type="evidence" value="ECO:0007669"/>
    <property type="project" value="UniProtKB-UniRule"/>
</dbReference>
<evidence type="ECO:0000256" key="1">
    <source>
        <dbReference type="ARBA" id="ARBA00004651"/>
    </source>
</evidence>
<dbReference type="NCBIfam" id="NF002276">
    <property type="entry name" value="PRK01209.1-4"/>
    <property type="match status" value="1"/>
</dbReference>
<dbReference type="GO" id="GO:0048472">
    <property type="term" value="F:threonine-phosphate decarboxylase activity"/>
    <property type="evidence" value="ECO:0007669"/>
    <property type="project" value="InterPro"/>
</dbReference>
<dbReference type="OrthoDB" id="9811967at2"/>
<reference evidence="10 11" key="1">
    <citation type="submission" date="2019-07" db="EMBL/GenBank/DDBJ databases">
        <title>Rhodococcus cavernicolus sp. nov., isolated from a cave.</title>
        <authorList>
            <person name="Lee S.D."/>
        </authorList>
    </citation>
    <scope>NUCLEOTIDE SEQUENCE [LARGE SCALE GENOMIC DNA]</scope>
    <source>
        <strain evidence="10 11">C1-24</strain>
    </source>
</reference>
<evidence type="ECO:0000256" key="8">
    <source>
        <dbReference type="ARBA" id="ARBA00023136"/>
    </source>
</evidence>
<evidence type="ECO:0000313" key="10">
    <source>
        <dbReference type="EMBL" id="KAA0023055.1"/>
    </source>
</evidence>
<dbReference type="Proteomes" id="UP000322244">
    <property type="component" value="Unassembled WGS sequence"/>
</dbReference>
<dbReference type="RefSeq" id="WP_149430313.1">
    <property type="nucleotide sequence ID" value="NZ_VLNY01000004.1"/>
</dbReference>
<evidence type="ECO:0000256" key="7">
    <source>
        <dbReference type="ARBA" id="ARBA00022989"/>
    </source>
</evidence>
<comment type="caution">
    <text evidence="10">The sequence shown here is derived from an EMBL/GenBank/DDBJ whole genome shotgun (WGS) entry which is preliminary data.</text>
</comment>
<evidence type="ECO:0000313" key="11">
    <source>
        <dbReference type="Proteomes" id="UP000322244"/>
    </source>
</evidence>
<comment type="pathway">
    <text evidence="2 9">Cofactor biosynthesis; adenosylcobalamin biosynthesis.</text>
</comment>
<evidence type="ECO:0000256" key="5">
    <source>
        <dbReference type="ARBA" id="ARBA00022573"/>
    </source>
</evidence>
<dbReference type="HAMAP" id="MF_00024">
    <property type="entry name" value="CobD_CbiB"/>
    <property type="match status" value="1"/>
</dbReference>
<name>A0A5A7SEV2_9NOCA</name>
<evidence type="ECO:0000256" key="2">
    <source>
        <dbReference type="ARBA" id="ARBA00004953"/>
    </source>
</evidence>
<proteinExistence type="inferred from homology"/>
<sequence>MNRGGARALGLAIGYCADRVFRDPTRLHPVAGFGTAASRLEHLTYRDSRAAGAAHVAILVGGTVVFGVVLGRGGAPATALATWAVLGGSSLAATGNTMADHLEANDLLAARTLLPSLCGRDPDLLDSAGLARAALESVAENTSDATVAPLFWGAVAGVPGLVGYRAINTLDAMIGYRNDRYSRFGWAAARTDDIANLIPARLAGALTVALAPTVGGSPRQALRAWRRDAAAHPSPNAGVAEASMAGALRVTLGGRTAYRHGVEQRPELGDGPAPGGADLRRAVRLSTTVQLASAALAVAVGELVLLRDRRRRR</sequence>
<evidence type="ECO:0000256" key="9">
    <source>
        <dbReference type="HAMAP-Rule" id="MF_00024"/>
    </source>
</evidence>
<keyword evidence="11" id="KW-1185">Reference proteome</keyword>
<keyword evidence="7 9" id="KW-1133">Transmembrane helix</keyword>
<keyword evidence="8 9" id="KW-0472">Membrane</keyword>
<keyword evidence="4 9" id="KW-1003">Cell membrane</keyword>
<protein>
    <recommendedName>
        <fullName evidence="9">Cobalamin biosynthesis protein CobD</fullName>
    </recommendedName>
</protein>
<keyword evidence="6 9" id="KW-0812">Transmembrane</keyword>